<dbReference type="Gene3D" id="1.10.287.1060">
    <property type="entry name" value="ESAT-6-like"/>
    <property type="match status" value="1"/>
</dbReference>
<evidence type="ECO:0000256" key="11">
    <source>
        <dbReference type="ARBA" id="ARBA00023136"/>
    </source>
</evidence>
<dbReference type="Pfam" id="PF00009">
    <property type="entry name" value="GTP_EFTU"/>
    <property type="match status" value="2"/>
</dbReference>
<comment type="similarity">
    <text evidence="4">Belongs to the COG4 family.</text>
</comment>
<dbReference type="CDD" id="cd04089">
    <property type="entry name" value="eRF3_II"/>
    <property type="match status" value="1"/>
</dbReference>
<dbReference type="InterPro" id="IPR027417">
    <property type="entry name" value="P-loop_NTPase"/>
</dbReference>
<dbReference type="InterPro" id="IPR009000">
    <property type="entry name" value="Transl_B-barrel_sf"/>
</dbReference>
<dbReference type="GO" id="GO:0000139">
    <property type="term" value="C:Golgi membrane"/>
    <property type="evidence" value="ECO:0007669"/>
    <property type="project" value="UniProtKB-SubCell"/>
</dbReference>
<feature type="compositionally biased region" description="Acidic residues" evidence="13">
    <location>
        <begin position="19"/>
        <end position="33"/>
    </location>
</feature>
<dbReference type="Pfam" id="PF22594">
    <property type="entry name" value="GTP-eEF1A_C"/>
    <property type="match status" value="1"/>
</dbReference>
<dbReference type="PANTHER" id="PTHR24016:SF0">
    <property type="entry name" value="CONSERVED OLIGOMERIC GOLGI COMPLEX SUBUNIT 4"/>
    <property type="match status" value="1"/>
</dbReference>
<dbReference type="FunFam" id="2.40.30.10:FF:000077">
    <property type="entry name" value="Putative translation elongation/initiation factor family protein"/>
    <property type="match status" value="1"/>
</dbReference>
<dbReference type="InterPro" id="IPR048684">
    <property type="entry name" value="COG4_C"/>
</dbReference>
<dbReference type="InterPro" id="IPR013167">
    <property type="entry name" value="COG4_M"/>
</dbReference>
<dbReference type="Pfam" id="PF20663">
    <property type="entry name" value="COG4_N"/>
    <property type="match status" value="1"/>
</dbReference>
<sequence>MEHDAETAPPIASRAPAPEADDWAERDDFEEPPPAESHSQPPAAVATAVEEEAPPAPATHGISLLCPRFHYVNGVQSSLQSLELQTTGVLDDGVKMETELEQTRKRHLNVVFIGHVDAGKSTAGGQILFLSGQVDDRTIQKYEKEAKDKSRESCCMTCDIYDSGLFISTLDLEHVHEVRLEFVAPPLLAAWQPDSHSCWGRYMAYIMDTNEEERAKPYPFLCLDPSDRAHPPALPSVLDSNQAGPRVADYCSLAELHLLRFAVQEVPAAVATALPLAPGRGHHIYRMGEKRRLLFYPWRTNVTQGHKSYVPNMISGASQADIGVLVISARKGEFETGYEKGGQTREHVLLAKTLGVSKLVVVINKMDDSTVGWSKERYDDIEGKMVPFLKSSGYNVKKDVHFLPISGLMGCNMKTRVDKSVCSWWNGPCLFEVLDGIEVPLRDPKGPVRMPIMDRYKDMGTVVMGKIESGTIREGDTLLVMPNKASVKVISIYCDEDKVRSALPGENVRIKLSGVEEEDVTAGFVLSSITNPVGAVSEFNAQLQILELLDNAIFTAGYKAVLHIHSVVEECEIVELIEEIDLKKKKGTDPKKPKRKPLFVKNGAVVVCRIQVNNLICVESFSDFPQLGRFTLRTEAIYCVPKCCSGDKSKGPPVNPSTSAAAATPARSDPAYLPPRSRRPSPPRWPWRCPPPHAPPRRPDAVLTPDPSSADALSSLDFDDPASLAVLRTLTDAGAATRLLHECVAYQRALDARLDSLLARRADLDRAAASLLRSAPPLLSLAASDAAALKESSSSTAALADALSSRVRHLDAAHSRADAALARAEAALDRSRALEAARRALAADDLGAAAAAVHDFLAIDARFPTDDDLRRDLLDIKRRLEGLARRRLTAAVDAQDHPAVLRLVRLFPLLALADEGLQVYVAYLKKVVAIRARADFEHLAELTSATQPGAERPDFVGCLTRLFKDIVLAVEENDAVLRELRGEDGVAYAIIELQEECDSRGTQILRRYSDFRKLARLASDINSYTKNLLSVVGSMASAAAGNEGPDPREIEIYLEEILALTQLGEDYTEFMVNKIRGLRDVKPELGPQAMKAFRSGSFNKMEQDLTGFYVIYEEFFMVENVRKAIRIDEPVPDGLTTSMVDDVFFVLQSCCRRAASTASINSILAVLGGATSLLSNEYQEALQWRMREPNLGAKLFLGGVGVQKTGEEIATALNNMDVSSEYVLKLRHEIEELCAEVFHAPADREKIKSCLSELGEISASFKKILHSGLEHLVASVAPRIRPVLDTVATVSYELDDAEYGENEVNDPWVQKLILAVNTNVAWLQPAMTSNNYDSFVHLIIDFIVKRLEVIMMQKRFSQLGGLQLDKEVRSLINHFSEMSQRPVRDKFSRLSQMSTILNFERVSEILDFWGDNAGHLTWLLTPAEVRRVLGLRIDFRPEAIAALRL</sequence>
<dbReference type="InterPro" id="IPR004161">
    <property type="entry name" value="EFTu-like_2"/>
</dbReference>
<dbReference type="EMBL" id="BQKI01000075">
    <property type="protein sequence ID" value="GJN20987.1"/>
    <property type="molecule type" value="Genomic_DNA"/>
</dbReference>
<dbReference type="GO" id="GO:0015031">
    <property type="term" value="P:protein transport"/>
    <property type="evidence" value="ECO:0007669"/>
    <property type="project" value="UniProtKB-KW"/>
</dbReference>
<dbReference type="Proteomes" id="UP001054889">
    <property type="component" value="Unassembled WGS sequence"/>
</dbReference>
<comment type="similarity">
    <text evidence="3">Belongs to the TRAFAC class translation factor GTPase superfamily. Classic translation factor GTPase family. EF-Tu/EF-1A subfamily.</text>
</comment>
<evidence type="ECO:0000256" key="7">
    <source>
        <dbReference type="ARBA" id="ARBA00022741"/>
    </source>
</evidence>
<dbReference type="InterPro" id="IPR009001">
    <property type="entry name" value="Transl_elong_EF1A/Init_IF2_C"/>
</dbReference>
<organism evidence="15 16">
    <name type="scientific">Eleusine coracana subsp. coracana</name>
    <dbReference type="NCBI Taxonomy" id="191504"/>
    <lineage>
        <taxon>Eukaryota</taxon>
        <taxon>Viridiplantae</taxon>
        <taxon>Streptophyta</taxon>
        <taxon>Embryophyta</taxon>
        <taxon>Tracheophyta</taxon>
        <taxon>Spermatophyta</taxon>
        <taxon>Magnoliopsida</taxon>
        <taxon>Liliopsida</taxon>
        <taxon>Poales</taxon>
        <taxon>Poaceae</taxon>
        <taxon>PACMAD clade</taxon>
        <taxon>Chloridoideae</taxon>
        <taxon>Cynodonteae</taxon>
        <taxon>Eleusininae</taxon>
        <taxon>Eleusine</taxon>
    </lineage>
</organism>
<accession>A0AAV5EDX2</accession>
<keyword evidence="9" id="KW-0333">Golgi apparatus</keyword>
<evidence type="ECO:0000256" key="12">
    <source>
        <dbReference type="ARBA" id="ARBA00031340"/>
    </source>
</evidence>
<dbReference type="Gene3D" id="1.20.58.1970">
    <property type="match status" value="1"/>
</dbReference>
<dbReference type="PANTHER" id="PTHR24016">
    <property type="entry name" value="CONSERVED OLIGOMERIC GOLGI COMPLEX SUBUNIT 4"/>
    <property type="match status" value="1"/>
</dbReference>
<evidence type="ECO:0000256" key="6">
    <source>
        <dbReference type="ARBA" id="ARBA00022448"/>
    </source>
</evidence>
<dbReference type="InterPro" id="IPR048682">
    <property type="entry name" value="COG4"/>
</dbReference>
<evidence type="ECO:0000256" key="13">
    <source>
        <dbReference type="SAM" id="MobiDB-lite"/>
    </source>
</evidence>
<dbReference type="SUPFAM" id="SSF50447">
    <property type="entry name" value="Translation proteins"/>
    <property type="match status" value="1"/>
</dbReference>
<feature type="domain" description="Tr-type G" evidence="14">
    <location>
        <begin position="105"/>
        <end position="445"/>
    </location>
</feature>
<dbReference type="CDD" id="cd03704">
    <property type="entry name" value="eRF3_C_III"/>
    <property type="match status" value="1"/>
</dbReference>
<evidence type="ECO:0000256" key="2">
    <source>
        <dbReference type="ARBA" id="ARBA00004395"/>
    </source>
</evidence>
<evidence type="ECO:0000256" key="10">
    <source>
        <dbReference type="ARBA" id="ARBA00023134"/>
    </source>
</evidence>
<keyword evidence="7" id="KW-0547">Nucleotide-binding</keyword>
<evidence type="ECO:0000256" key="9">
    <source>
        <dbReference type="ARBA" id="ARBA00023034"/>
    </source>
</evidence>
<dbReference type="Pfam" id="PF08318">
    <property type="entry name" value="COG4_m"/>
    <property type="match status" value="1"/>
</dbReference>
<keyword evidence="11" id="KW-0472">Membrane</keyword>
<dbReference type="Pfam" id="PF20662">
    <property type="entry name" value="COG4_C"/>
    <property type="match status" value="1"/>
</dbReference>
<name>A0AAV5EDX2_ELECO</name>
<dbReference type="PROSITE" id="PS51722">
    <property type="entry name" value="G_TR_2"/>
    <property type="match status" value="1"/>
</dbReference>
<evidence type="ECO:0000313" key="15">
    <source>
        <dbReference type="EMBL" id="GJN20987.1"/>
    </source>
</evidence>
<keyword evidence="8" id="KW-0653">Protein transport</keyword>
<keyword evidence="6" id="KW-0813">Transport</keyword>
<keyword evidence="10" id="KW-0342">GTP-binding</keyword>
<dbReference type="Gene3D" id="2.40.30.10">
    <property type="entry name" value="Translation factors"/>
    <property type="match status" value="2"/>
</dbReference>
<evidence type="ECO:0000259" key="14">
    <source>
        <dbReference type="PROSITE" id="PS51722"/>
    </source>
</evidence>
<feature type="compositionally biased region" description="Low complexity" evidence="13">
    <location>
        <begin position="705"/>
        <end position="714"/>
    </location>
</feature>
<dbReference type="SUPFAM" id="SSF50465">
    <property type="entry name" value="EF-Tu/eEF-1alpha/eIF2-gamma C-terminal domain"/>
    <property type="match status" value="1"/>
</dbReference>
<dbReference type="SMART" id="SM00762">
    <property type="entry name" value="Cog4"/>
    <property type="match status" value="1"/>
</dbReference>
<reference evidence="15" key="1">
    <citation type="journal article" date="2018" name="DNA Res.">
        <title>Multiple hybrid de novo genome assembly of finger millet, an orphan allotetraploid crop.</title>
        <authorList>
            <person name="Hatakeyama M."/>
            <person name="Aluri S."/>
            <person name="Balachadran M.T."/>
            <person name="Sivarajan S.R."/>
            <person name="Patrignani A."/>
            <person name="Gruter S."/>
            <person name="Poveda L."/>
            <person name="Shimizu-Inatsugi R."/>
            <person name="Baeten J."/>
            <person name="Francoijs K.J."/>
            <person name="Nataraja K.N."/>
            <person name="Reddy Y.A.N."/>
            <person name="Phadnis S."/>
            <person name="Ravikumar R.L."/>
            <person name="Schlapbach R."/>
            <person name="Sreeman S.M."/>
            <person name="Shimizu K.K."/>
        </authorList>
    </citation>
    <scope>NUCLEOTIDE SEQUENCE</scope>
</reference>
<dbReference type="GO" id="GO:0003924">
    <property type="term" value="F:GTPase activity"/>
    <property type="evidence" value="ECO:0007669"/>
    <property type="project" value="InterPro"/>
</dbReference>
<comment type="function">
    <text evidence="1">This protein promotes the GTP-dependent binding of aminoacyl-tRNA to the A-site of ribosomes during protein biosynthesis.</text>
</comment>
<feature type="compositionally biased region" description="Low complexity" evidence="13">
    <location>
        <begin position="656"/>
        <end position="666"/>
    </location>
</feature>
<evidence type="ECO:0000256" key="1">
    <source>
        <dbReference type="ARBA" id="ARBA00003982"/>
    </source>
</evidence>
<feature type="compositionally biased region" description="Pro residues" evidence="13">
    <location>
        <begin position="682"/>
        <end position="694"/>
    </location>
</feature>
<dbReference type="InterPro" id="IPR048680">
    <property type="entry name" value="COG4_N"/>
</dbReference>
<keyword evidence="16" id="KW-1185">Reference proteome</keyword>
<evidence type="ECO:0000256" key="4">
    <source>
        <dbReference type="ARBA" id="ARBA00009215"/>
    </source>
</evidence>
<dbReference type="Pfam" id="PF03144">
    <property type="entry name" value="GTP_EFTU_D2"/>
    <property type="match status" value="1"/>
</dbReference>
<dbReference type="InterPro" id="IPR054696">
    <property type="entry name" value="GTP-eEF1A_C"/>
</dbReference>
<comment type="caution">
    <text evidence="15">The sequence shown here is derived from an EMBL/GenBank/DDBJ whole genome shotgun (WGS) entry which is preliminary data.</text>
</comment>
<feature type="region of interest" description="Disordered" evidence="13">
    <location>
        <begin position="1"/>
        <end position="57"/>
    </location>
</feature>
<dbReference type="FunFam" id="2.40.30.10:FF:000024">
    <property type="entry name" value="Eukaryotic peptide chain release factor GTP-binding subunit ERF3A"/>
    <property type="match status" value="1"/>
</dbReference>
<dbReference type="SUPFAM" id="SSF52540">
    <property type="entry name" value="P-loop containing nucleoside triphosphate hydrolases"/>
    <property type="match status" value="2"/>
</dbReference>
<comment type="subcellular location">
    <subcellularLocation>
        <location evidence="2">Golgi apparatus membrane</location>
        <topology evidence="2">Peripheral membrane protein</topology>
    </subcellularLocation>
</comment>
<evidence type="ECO:0000256" key="3">
    <source>
        <dbReference type="ARBA" id="ARBA00007249"/>
    </source>
</evidence>
<reference evidence="15" key="2">
    <citation type="submission" date="2021-12" db="EMBL/GenBank/DDBJ databases">
        <title>Resequencing data analysis of finger millet.</title>
        <authorList>
            <person name="Hatakeyama M."/>
            <person name="Aluri S."/>
            <person name="Balachadran M.T."/>
            <person name="Sivarajan S.R."/>
            <person name="Poveda L."/>
            <person name="Shimizu-Inatsugi R."/>
            <person name="Schlapbach R."/>
            <person name="Sreeman S.M."/>
            <person name="Shimizu K.K."/>
        </authorList>
    </citation>
    <scope>NUCLEOTIDE SEQUENCE</scope>
</reference>
<dbReference type="Gene3D" id="3.40.50.300">
    <property type="entry name" value="P-loop containing nucleotide triphosphate hydrolases"/>
    <property type="match status" value="2"/>
</dbReference>
<gene>
    <name evidence="15" type="primary">gb08432</name>
    <name evidence="15" type="ORF">PR202_gb08432</name>
</gene>
<protein>
    <recommendedName>
        <fullName evidence="5">Conserved oligomeric Golgi complex subunit 4</fullName>
    </recommendedName>
    <alternativeName>
        <fullName evidence="12">Component of oligomeric Golgi complex 4</fullName>
    </alternativeName>
</protein>
<dbReference type="InterPro" id="IPR000795">
    <property type="entry name" value="T_Tr_GTP-bd_dom"/>
</dbReference>
<dbReference type="GO" id="GO:0005525">
    <property type="term" value="F:GTP binding"/>
    <property type="evidence" value="ECO:0007669"/>
    <property type="project" value="UniProtKB-KW"/>
</dbReference>
<feature type="region of interest" description="Disordered" evidence="13">
    <location>
        <begin position="647"/>
        <end position="714"/>
    </location>
</feature>
<proteinExistence type="inferred from homology"/>
<evidence type="ECO:0000256" key="5">
    <source>
        <dbReference type="ARBA" id="ARBA00020975"/>
    </source>
</evidence>
<evidence type="ECO:0000313" key="16">
    <source>
        <dbReference type="Proteomes" id="UP001054889"/>
    </source>
</evidence>
<evidence type="ECO:0000256" key="8">
    <source>
        <dbReference type="ARBA" id="ARBA00022927"/>
    </source>
</evidence>